<keyword evidence="1" id="KW-0175">Coiled coil</keyword>
<accession>A0A8J2Q7B4</accession>
<feature type="region of interest" description="Disordered" evidence="2">
    <location>
        <begin position="283"/>
        <end position="354"/>
    </location>
</feature>
<feature type="region of interest" description="Disordered" evidence="2">
    <location>
        <begin position="1"/>
        <end position="67"/>
    </location>
</feature>
<protein>
    <submittedName>
        <fullName evidence="3">Uncharacterized protein</fullName>
    </submittedName>
</protein>
<keyword evidence="4" id="KW-1185">Reference proteome</keyword>
<dbReference type="EMBL" id="CAJVCH010571649">
    <property type="protein sequence ID" value="CAG7838141.1"/>
    <property type="molecule type" value="Genomic_DNA"/>
</dbReference>
<dbReference type="Proteomes" id="UP000708208">
    <property type="component" value="Unassembled WGS sequence"/>
</dbReference>
<dbReference type="OrthoDB" id="6150133at2759"/>
<proteinExistence type="predicted"/>
<sequence length="521" mass="59990">MAPANFKSMNMVPPPIRLRKEQSRGKRPKSKVGTGGDRSSTSPLRGSQQRTSRSLKFDNKNPKHSTKGLEEIVEDLIHDTHPNSMTDIADCQGKDKTACTKFGRSDRKSTLKLGKSKSKMFTHRSLLKKDDLRDHIEYQVEQPVRVAVRLEYLMGNKTAYLNDINYVHRLYQAITNEEERIHNQITAMREEREKTRVRKLVLDGNMDPPPGMEELREHPIFKVNKMLSAMDKLEKSFTDASEIVDGRLTPVEPFEFDDGGMFFKHLHEDGEFDWDSPDFISNYTSTRDSKGKSIRKGSRSPQGNMSKHPSFVKVRARRVSSSSMSSPRGSVDSTSNVPPKEYPKKKSRRSTVNNFASAAKSVTWKQRKQYEERMVQMKEQERQRQMQEIKKEKVNKRMERGRKDDKSFDDDKWSGMISSIRLAGEEGEPGDVFSNQPKYNPNSLSLIPEFGPNAPPNKKLSAYHPYENNLIARYIDDAPDAKTMFQNAEQIRHMYTRENIVADDFIKNLNKLFNALTDEKK</sequence>
<dbReference type="AlphaFoldDB" id="A0A8J2Q7B4"/>
<comment type="caution">
    <text evidence="3">The sequence shown here is derived from an EMBL/GenBank/DDBJ whole genome shotgun (WGS) entry which is preliminary data.</text>
</comment>
<reference evidence="3" key="1">
    <citation type="submission" date="2021-06" db="EMBL/GenBank/DDBJ databases">
        <authorList>
            <person name="Hodson N. C."/>
            <person name="Mongue J. A."/>
            <person name="Jaron S. K."/>
        </authorList>
    </citation>
    <scope>NUCLEOTIDE SEQUENCE</scope>
</reference>
<evidence type="ECO:0000256" key="2">
    <source>
        <dbReference type="SAM" id="MobiDB-lite"/>
    </source>
</evidence>
<organism evidence="3 4">
    <name type="scientific">Allacma fusca</name>
    <dbReference type="NCBI Taxonomy" id="39272"/>
    <lineage>
        <taxon>Eukaryota</taxon>
        <taxon>Metazoa</taxon>
        <taxon>Ecdysozoa</taxon>
        <taxon>Arthropoda</taxon>
        <taxon>Hexapoda</taxon>
        <taxon>Collembola</taxon>
        <taxon>Symphypleona</taxon>
        <taxon>Sminthuridae</taxon>
        <taxon>Allacma</taxon>
    </lineage>
</organism>
<name>A0A8J2Q7B4_9HEXA</name>
<feature type="coiled-coil region" evidence="1">
    <location>
        <begin position="367"/>
        <end position="397"/>
    </location>
</feature>
<evidence type="ECO:0000256" key="1">
    <source>
        <dbReference type="SAM" id="Coils"/>
    </source>
</evidence>
<evidence type="ECO:0000313" key="3">
    <source>
        <dbReference type="EMBL" id="CAG7838141.1"/>
    </source>
</evidence>
<feature type="compositionally biased region" description="Low complexity" evidence="2">
    <location>
        <begin position="319"/>
        <end position="333"/>
    </location>
</feature>
<feature type="compositionally biased region" description="Basic and acidic residues" evidence="2">
    <location>
        <begin position="55"/>
        <end position="67"/>
    </location>
</feature>
<feature type="compositionally biased region" description="Polar residues" evidence="2">
    <location>
        <begin position="37"/>
        <end position="54"/>
    </location>
</feature>
<gene>
    <name evidence="3" type="ORF">AFUS01_LOCUS47139</name>
</gene>
<evidence type="ECO:0000313" key="4">
    <source>
        <dbReference type="Proteomes" id="UP000708208"/>
    </source>
</evidence>